<feature type="compositionally biased region" description="Basic and acidic residues" evidence="1">
    <location>
        <begin position="1"/>
        <end position="14"/>
    </location>
</feature>
<evidence type="ECO:0000313" key="2">
    <source>
        <dbReference type="EMBL" id="BAS72211.1"/>
    </source>
</evidence>
<gene>
    <name evidence="2" type="ordered locus">Os01g0377250</name>
    <name evidence="2" type="ORF">OSNPB_010377250</name>
</gene>
<dbReference type="FunCoup" id="A0A0P0V393">
    <property type="interactions" value="15"/>
</dbReference>
<sequence>MVSERHTQGRDKQEVGAPPRGEPQRLRHVQLAGKHPAGQLPVEVVQEGGERELHVGQPERHPGAHTPPGAERYVLEVRPLEVGGADALEPLRRELLRRVPVRRVPADRPRVDEHHHTLRHVEAHHPARLPALPRQQHRHRRVQPERLLDDEVQVGEIAQALLGDAVLPGNGEGSSDLVLRLAHHPRVPHQLRHGPLQRRRRRLAARHEHVLHKKKRKLNFLSGEVADRAELGLR</sequence>
<dbReference type="InParanoid" id="A0A0P0V393"/>
<evidence type="ECO:0000313" key="3">
    <source>
        <dbReference type="Proteomes" id="UP000059680"/>
    </source>
</evidence>
<name>A0A0P0V393_ORYSJ</name>
<feature type="region of interest" description="Disordered" evidence="1">
    <location>
        <begin position="1"/>
        <end position="24"/>
    </location>
</feature>
<reference evidence="2 3" key="2">
    <citation type="journal article" date="2013" name="Plant Cell Physiol.">
        <title>Rice Annotation Project Database (RAP-DB): an integrative and interactive database for rice genomics.</title>
        <authorList>
            <person name="Sakai H."/>
            <person name="Lee S.S."/>
            <person name="Tanaka T."/>
            <person name="Numa H."/>
            <person name="Kim J."/>
            <person name="Kawahara Y."/>
            <person name="Wakimoto H."/>
            <person name="Yang C.C."/>
            <person name="Iwamoto M."/>
            <person name="Abe T."/>
            <person name="Yamada Y."/>
            <person name="Muto A."/>
            <person name="Inokuchi H."/>
            <person name="Ikemura T."/>
            <person name="Matsumoto T."/>
            <person name="Sasaki T."/>
            <person name="Itoh T."/>
        </authorList>
    </citation>
    <scope>NUCLEOTIDE SEQUENCE [LARGE SCALE GENOMIC DNA]</scope>
    <source>
        <strain evidence="3">cv. Nipponbare</strain>
    </source>
</reference>
<reference evidence="3" key="1">
    <citation type="journal article" date="2005" name="Nature">
        <title>The map-based sequence of the rice genome.</title>
        <authorList>
            <consortium name="International rice genome sequencing project (IRGSP)"/>
            <person name="Matsumoto T."/>
            <person name="Wu J."/>
            <person name="Kanamori H."/>
            <person name="Katayose Y."/>
            <person name="Fujisawa M."/>
            <person name="Namiki N."/>
            <person name="Mizuno H."/>
            <person name="Yamamoto K."/>
            <person name="Antonio B.A."/>
            <person name="Baba T."/>
            <person name="Sakata K."/>
            <person name="Nagamura Y."/>
            <person name="Aoki H."/>
            <person name="Arikawa K."/>
            <person name="Arita K."/>
            <person name="Bito T."/>
            <person name="Chiden Y."/>
            <person name="Fujitsuka N."/>
            <person name="Fukunaka R."/>
            <person name="Hamada M."/>
            <person name="Harada C."/>
            <person name="Hayashi A."/>
            <person name="Hijishita S."/>
            <person name="Honda M."/>
            <person name="Hosokawa S."/>
            <person name="Ichikawa Y."/>
            <person name="Idonuma A."/>
            <person name="Iijima M."/>
            <person name="Ikeda M."/>
            <person name="Ikeno M."/>
            <person name="Ito K."/>
            <person name="Ito S."/>
            <person name="Ito T."/>
            <person name="Ito Y."/>
            <person name="Ito Y."/>
            <person name="Iwabuchi A."/>
            <person name="Kamiya K."/>
            <person name="Karasawa W."/>
            <person name="Kurita K."/>
            <person name="Katagiri S."/>
            <person name="Kikuta A."/>
            <person name="Kobayashi H."/>
            <person name="Kobayashi N."/>
            <person name="Machita K."/>
            <person name="Maehara T."/>
            <person name="Masukawa M."/>
            <person name="Mizubayashi T."/>
            <person name="Mukai Y."/>
            <person name="Nagasaki H."/>
            <person name="Nagata Y."/>
            <person name="Naito S."/>
            <person name="Nakashima M."/>
            <person name="Nakama Y."/>
            <person name="Nakamichi Y."/>
            <person name="Nakamura M."/>
            <person name="Meguro A."/>
            <person name="Negishi M."/>
            <person name="Ohta I."/>
            <person name="Ohta T."/>
            <person name="Okamoto M."/>
            <person name="Ono N."/>
            <person name="Saji S."/>
            <person name="Sakaguchi M."/>
            <person name="Sakai K."/>
            <person name="Shibata M."/>
            <person name="Shimokawa T."/>
            <person name="Song J."/>
            <person name="Takazaki Y."/>
            <person name="Terasawa K."/>
            <person name="Tsugane M."/>
            <person name="Tsuji K."/>
            <person name="Ueda S."/>
            <person name="Waki K."/>
            <person name="Yamagata H."/>
            <person name="Yamamoto M."/>
            <person name="Yamamoto S."/>
            <person name="Yamane H."/>
            <person name="Yoshiki S."/>
            <person name="Yoshihara R."/>
            <person name="Yukawa K."/>
            <person name="Zhong H."/>
            <person name="Yano M."/>
            <person name="Yuan Q."/>
            <person name="Ouyang S."/>
            <person name="Liu J."/>
            <person name="Jones K.M."/>
            <person name="Gansberger K."/>
            <person name="Moffat K."/>
            <person name="Hill J."/>
            <person name="Bera J."/>
            <person name="Fadrosh D."/>
            <person name="Jin S."/>
            <person name="Johri S."/>
            <person name="Kim M."/>
            <person name="Overton L."/>
            <person name="Reardon M."/>
            <person name="Tsitrin T."/>
            <person name="Vuong H."/>
            <person name="Weaver B."/>
            <person name="Ciecko A."/>
            <person name="Tallon L."/>
            <person name="Jackson J."/>
            <person name="Pai G."/>
            <person name="Aken S.V."/>
            <person name="Utterback T."/>
            <person name="Reidmuller S."/>
            <person name="Feldblyum T."/>
            <person name="Hsiao J."/>
            <person name="Zismann V."/>
            <person name="Iobst S."/>
            <person name="de Vazeille A.R."/>
            <person name="Buell C.R."/>
            <person name="Ying K."/>
            <person name="Li Y."/>
            <person name="Lu T."/>
            <person name="Huang Y."/>
            <person name="Zhao Q."/>
            <person name="Feng Q."/>
            <person name="Zhang L."/>
            <person name="Zhu J."/>
            <person name="Weng Q."/>
            <person name="Mu J."/>
            <person name="Lu Y."/>
            <person name="Fan D."/>
            <person name="Liu Y."/>
            <person name="Guan J."/>
            <person name="Zhang Y."/>
            <person name="Yu S."/>
            <person name="Liu X."/>
            <person name="Zhang Y."/>
            <person name="Hong G."/>
            <person name="Han B."/>
            <person name="Choisne N."/>
            <person name="Demange N."/>
            <person name="Orjeda G."/>
            <person name="Samain S."/>
            <person name="Cattolico L."/>
            <person name="Pelletier E."/>
            <person name="Couloux A."/>
            <person name="Segurens B."/>
            <person name="Wincker P."/>
            <person name="D'Hont A."/>
            <person name="Scarpelli C."/>
            <person name="Weissenbach J."/>
            <person name="Salanoubat M."/>
            <person name="Quetier F."/>
            <person name="Yu Y."/>
            <person name="Kim H.R."/>
            <person name="Rambo T."/>
            <person name="Currie J."/>
            <person name="Collura K."/>
            <person name="Luo M."/>
            <person name="Yang T."/>
            <person name="Ammiraju J.S.S."/>
            <person name="Engler F."/>
            <person name="Soderlund C."/>
            <person name="Wing R.A."/>
            <person name="Palmer L.E."/>
            <person name="de la Bastide M."/>
            <person name="Spiegel L."/>
            <person name="Nascimento L."/>
            <person name="Zutavern T."/>
            <person name="O'Shaughnessy A."/>
            <person name="Dike S."/>
            <person name="Dedhia N."/>
            <person name="Preston R."/>
            <person name="Balija V."/>
            <person name="McCombie W.R."/>
            <person name="Chow T."/>
            <person name="Chen H."/>
            <person name="Chung M."/>
            <person name="Chen C."/>
            <person name="Shaw J."/>
            <person name="Wu H."/>
            <person name="Hsiao K."/>
            <person name="Chao Y."/>
            <person name="Chu M."/>
            <person name="Cheng C."/>
            <person name="Hour A."/>
            <person name="Lee P."/>
            <person name="Lin S."/>
            <person name="Lin Y."/>
            <person name="Liou J."/>
            <person name="Liu S."/>
            <person name="Hsing Y."/>
            <person name="Raghuvanshi S."/>
            <person name="Mohanty A."/>
            <person name="Bharti A.K."/>
            <person name="Gaur A."/>
            <person name="Gupta V."/>
            <person name="Kumar D."/>
            <person name="Ravi V."/>
            <person name="Vij S."/>
            <person name="Kapur A."/>
            <person name="Khurana P."/>
            <person name="Khurana P."/>
            <person name="Khurana J.P."/>
            <person name="Tyagi A.K."/>
            <person name="Gaikwad K."/>
            <person name="Singh A."/>
            <person name="Dalal V."/>
            <person name="Srivastava S."/>
            <person name="Dixit A."/>
            <person name="Pal A.K."/>
            <person name="Ghazi I.A."/>
            <person name="Yadav M."/>
            <person name="Pandit A."/>
            <person name="Bhargava A."/>
            <person name="Sureshbabu K."/>
            <person name="Batra K."/>
            <person name="Sharma T.R."/>
            <person name="Mohapatra T."/>
            <person name="Singh N.K."/>
            <person name="Messing J."/>
            <person name="Nelson A.B."/>
            <person name="Fuks G."/>
            <person name="Kavchok S."/>
            <person name="Keizer G."/>
            <person name="Linton E."/>
            <person name="Llaca V."/>
            <person name="Song R."/>
            <person name="Tanyolac B."/>
            <person name="Young S."/>
            <person name="Ho-Il K."/>
            <person name="Hahn J.H."/>
            <person name="Sangsakoo G."/>
            <person name="Vanavichit A."/>
            <person name="de Mattos Luiz.A.T."/>
            <person name="Zimmer P.D."/>
            <person name="Malone G."/>
            <person name="Dellagostin O."/>
            <person name="de Oliveira A.C."/>
            <person name="Bevan M."/>
            <person name="Bancroft I."/>
            <person name="Minx P."/>
            <person name="Cordum H."/>
            <person name="Wilson R."/>
            <person name="Cheng Z."/>
            <person name="Jin W."/>
            <person name="Jiang J."/>
            <person name="Leong S.A."/>
            <person name="Iwama H."/>
            <person name="Gojobori T."/>
            <person name="Itoh T."/>
            <person name="Niimura Y."/>
            <person name="Fujii Y."/>
            <person name="Habara T."/>
            <person name="Sakai H."/>
            <person name="Sato Y."/>
            <person name="Wilson G."/>
            <person name="Kumar K."/>
            <person name="McCouch S."/>
            <person name="Juretic N."/>
            <person name="Hoen D."/>
            <person name="Wright S."/>
            <person name="Bruskiewich R."/>
            <person name="Bureau T."/>
            <person name="Miyao A."/>
            <person name="Hirochika H."/>
            <person name="Nishikawa T."/>
            <person name="Kadowaki K."/>
            <person name="Sugiura M."/>
            <person name="Burr B."/>
            <person name="Sasaki T."/>
        </authorList>
    </citation>
    <scope>NUCLEOTIDE SEQUENCE [LARGE SCALE GENOMIC DNA]</scope>
    <source>
        <strain evidence="3">cv. Nipponbare</strain>
    </source>
</reference>
<proteinExistence type="predicted"/>
<accession>A0A0P0V393</accession>
<evidence type="ECO:0000256" key="1">
    <source>
        <dbReference type="SAM" id="MobiDB-lite"/>
    </source>
</evidence>
<dbReference type="Proteomes" id="UP000059680">
    <property type="component" value="Chromosome 1"/>
</dbReference>
<dbReference type="PaxDb" id="39947-A0A0P0V393"/>
<feature type="region of interest" description="Disordered" evidence="1">
    <location>
        <begin position="46"/>
        <end position="70"/>
    </location>
</feature>
<feature type="compositionally biased region" description="Basic and acidic residues" evidence="1">
    <location>
        <begin position="48"/>
        <end position="62"/>
    </location>
</feature>
<reference evidence="2 3" key="3">
    <citation type="journal article" date="2013" name="Rice">
        <title>Improvement of the Oryza sativa Nipponbare reference genome using next generation sequence and optical map data.</title>
        <authorList>
            <person name="Kawahara Y."/>
            <person name="de la Bastide M."/>
            <person name="Hamilton J.P."/>
            <person name="Kanamori H."/>
            <person name="McCombie W.R."/>
            <person name="Ouyang S."/>
            <person name="Schwartz D.C."/>
            <person name="Tanaka T."/>
            <person name="Wu J."/>
            <person name="Zhou S."/>
            <person name="Childs K.L."/>
            <person name="Davidson R.M."/>
            <person name="Lin H."/>
            <person name="Quesada-Ocampo L."/>
            <person name="Vaillancourt B."/>
            <person name="Sakai H."/>
            <person name="Lee S.S."/>
            <person name="Kim J."/>
            <person name="Numa H."/>
            <person name="Itoh T."/>
            <person name="Buell C.R."/>
            <person name="Matsumoto T."/>
        </authorList>
    </citation>
    <scope>NUCLEOTIDE SEQUENCE [LARGE SCALE GENOMIC DNA]</scope>
    <source>
        <strain evidence="3">cv. Nipponbare</strain>
    </source>
</reference>
<dbReference type="Gramene" id="Os01t0377250-00">
    <property type="protein sequence ID" value="Os01t0377250-00"/>
    <property type="gene ID" value="Os01g0377250"/>
</dbReference>
<protein>
    <submittedName>
        <fullName evidence="2">Os01g0377250 protein</fullName>
    </submittedName>
</protein>
<organism evidence="2 3">
    <name type="scientific">Oryza sativa subsp. japonica</name>
    <name type="common">Rice</name>
    <dbReference type="NCBI Taxonomy" id="39947"/>
    <lineage>
        <taxon>Eukaryota</taxon>
        <taxon>Viridiplantae</taxon>
        <taxon>Streptophyta</taxon>
        <taxon>Embryophyta</taxon>
        <taxon>Tracheophyta</taxon>
        <taxon>Spermatophyta</taxon>
        <taxon>Magnoliopsida</taxon>
        <taxon>Liliopsida</taxon>
        <taxon>Poales</taxon>
        <taxon>Poaceae</taxon>
        <taxon>BOP clade</taxon>
        <taxon>Oryzoideae</taxon>
        <taxon>Oryzeae</taxon>
        <taxon>Oryzinae</taxon>
        <taxon>Oryza</taxon>
        <taxon>Oryza sativa</taxon>
    </lineage>
</organism>
<dbReference type="AlphaFoldDB" id="A0A0P0V393"/>
<keyword evidence="3" id="KW-1185">Reference proteome</keyword>
<dbReference type="EMBL" id="AP014957">
    <property type="protein sequence ID" value="BAS72211.1"/>
    <property type="molecule type" value="Genomic_DNA"/>
</dbReference>